<protein>
    <submittedName>
        <fullName evidence="2">Uncharacterized protein</fullName>
    </submittedName>
</protein>
<reference evidence="2" key="1">
    <citation type="submission" date="2023-11" db="EMBL/GenBank/DDBJ databases">
        <title>Genome assemblies of two species of porcelain crab, Petrolisthes cinctipes and Petrolisthes manimaculis (Anomura: Porcellanidae).</title>
        <authorList>
            <person name="Angst P."/>
        </authorList>
    </citation>
    <scope>NUCLEOTIDE SEQUENCE</scope>
    <source>
        <strain evidence="2">PB745_02</strain>
        <tissue evidence="2">Gill</tissue>
    </source>
</reference>
<feature type="compositionally biased region" description="Basic and acidic residues" evidence="1">
    <location>
        <begin position="107"/>
        <end position="116"/>
    </location>
</feature>
<evidence type="ECO:0000313" key="2">
    <source>
        <dbReference type="EMBL" id="KAK4301884.1"/>
    </source>
</evidence>
<evidence type="ECO:0000313" key="3">
    <source>
        <dbReference type="Proteomes" id="UP001292094"/>
    </source>
</evidence>
<dbReference type="EMBL" id="JAWZYT010002815">
    <property type="protein sequence ID" value="KAK4301884.1"/>
    <property type="molecule type" value="Genomic_DNA"/>
</dbReference>
<dbReference type="AlphaFoldDB" id="A0AAE1P4F9"/>
<sequence length="149" mass="16194">MSTRAREAVLPPRCPHPSQVSSSGPRVSIAIHRTDGRRQPGADTHKLATPSRPQTLATITASDVHRKIEGTNEGHCVVLYIRDVTTLSLTSCQDGRLTNNQQLPCWEKRGQREAGRRPTGRSPATLAVLTQRGVLPPQPAPTQQEATPV</sequence>
<comment type="caution">
    <text evidence="2">The sequence shown here is derived from an EMBL/GenBank/DDBJ whole genome shotgun (WGS) entry which is preliminary data.</text>
</comment>
<accession>A0AAE1P4F9</accession>
<proteinExistence type="predicted"/>
<evidence type="ECO:0000256" key="1">
    <source>
        <dbReference type="SAM" id="MobiDB-lite"/>
    </source>
</evidence>
<feature type="region of interest" description="Disordered" evidence="1">
    <location>
        <begin position="107"/>
        <end position="149"/>
    </location>
</feature>
<organism evidence="2 3">
    <name type="scientific">Petrolisthes manimaculis</name>
    <dbReference type="NCBI Taxonomy" id="1843537"/>
    <lineage>
        <taxon>Eukaryota</taxon>
        <taxon>Metazoa</taxon>
        <taxon>Ecdysozoa</taxon>
        <taxon>Arthropoda</taxon>
        <taxon>Crustacea</taxon>
        <taxon>Multicrustacea</taxon>
        <taxon>Malacostraca</taxon>
        <taxon>Eumalacostraca</taxon>
        <taxon>Eucarida</taxon>
        <taxon>Decapoda</taxon>
        <taxon>Pleocyemata</taxon>
        <taxon>Anomura</taxon>
        <taxon>Galatheoidea</taxon>
        <taxon>Porcellanidae</taxon>
        <taxon>Petrolisthes</taxon>
    </lineage>
</organism>
<name>A0AAE1P4F9_9EUCA</name>
<feature type="region of interest" description="Disordered" evidence="1">
    <location>
        <begin position="1"/>
        <end position="25"/>
    </location>
</feature>
<dbReference type="Proteomes" id="UP001292094">
    <property type="component" value="Unassembled WGS sequence"/>
</dbReference>
<gene>
    <name evidence="2" type="ORF">Pmani_025997</name>
</gene>
<keyword evidence="3" id="KW-1185">Reference proteome</keyword>